<dbReference type="CDD" id="cd00118">
    <property type="entry name" value="LysM"/>
    <property type="match status" value="1"/>
</dbReference>
<evidence type="ECO:0000313" key="6">
    <source>
        <dbReference type="Proteomes" id="UP000051804"/>
    </source>
</evidence>
<dbReference type="PROSITE" id="PS51904">
    <property type="entry name" value="GLYCOSYL_HYDROL_F25_2"/>
    <property type="match status" value="1"/>
</dbReference>
<dbReference type="InterPro" id="IPR018077">
    <property type="entry name" value="Glyco_hydro_fam25_subgr"/>
</dbReference>
<dbReference type="InterPro" id="IPR018392">
    <property type="entry name" value="LysM"/>
</dbReference>
<dbReference type="SMART" id="SM01095">
    <property type="entry name" value="Cpl-7"/>
    <property type="match status" value="2"/>
</dbReference>
<evidence type="ECO:0000259" key="4">
    <source>
        <dbReference type="PROSITE" id="PS51782"/>
    </source>
</evidence>
<dbReference type="InterPro" id="IPR036779">
    <property type="entry name" value="LysM_dom_sf"/>
</dbReference>
<dbReference type="InterPro" id="IPR017853">
    <property type="entry name" value="GH"/>
</dbReference>
<dbReference type="InterPro" id="IPR013168">
    <property type="entry name" value="Cpl_7_lyso_C"/>
</dbReference>
<evidence type="ECO:0000256" key="3">
    <source>
        <dbReference type="ARBA" id="ARBA00023295"/>
    </source>
</evidence>
<organism evidence="5 6">
    <name type="scientific">Lacticaseibacillus nasuensis JCM 17158</name>
    <dbReference type="NCBI Taxonomy" id="1291734"/>
    <lineage>
        <taxon>Bacteria</taxon>
        <taxon>Bacillati</taxon>
        <taxon>Bacillota</taxon>
        <taxon>Bacilli</taxon>
        <taxon>Lactobacillales</taxon>
        <taxon>Lactobacillaceae</taxon>
        <taxon>Lacticaseibacillus</taxon>
    </lineage>
</organism>
<dbReference type="SUPFAM" id="SSF54106">
    <property type="entry name" value="LysM domain"/>
    <property type="match status" value="1"/>
</dbReference>
<dbReference type="AlphaFoldDB" id="A0A0R1JQ23"/>
<feature type="domain" description="LysM" evidence="4">
    <location>
        <begin position="313"/>
        <end position="357"/>
    </location>
</feature>
<evidence type="ECO:0000313" key="5">
    <source>
        <dbReference type="EMBL" id="KRK73195.1"/>
    </source>
</evidence>
<dbReference type="SUPFAM" id="SSF51445">
    <property type="entry name" value="(Trans)glycosidases"/>
    <property type="match status" value="1"/>
</dbReference>
<comment type="similarity">
    <text evidence="1">Belongs to the glycosyl hydrolase 25 family.</text>
</comment>
<keyword evidence="3" id="KW-0326">Glycosidase</keyword>
<evidence type="ECO:0000256" key="2">
    <source>
        <dbReference type="ARBA" id="ARBA00022801"/>
    </source>
</evidence>
<evidence type="ECO:0000256" key="1">
    <source>
        <dbReference type="ARBA" id="ARBA00010646"/>
    </source>
</evidence>
<dbReference type="InterPro" id="IPR002053">
    <property type="entry name" value="Glyco_hydro_25"/>
</dbReference>
<dbReference type="SMART" id="SM00257">
    <property type="entry name" value="LysM"/>
    <property type="match status" value="1"/>
</dbReference>
<keyword evidence="6" id="KW-1185">Reference proteome</keyword>
<dbReference type="GO" id="GO:0003796">
    <property type="term" value="F:lysozyme activity"/>
    <property type="evidence" value="ECO:0007669"/>
    <property type="project" value="InterPro"/>
</dbReference>
<dbReference type="PANTHER" id="PTHR34135">
    <property type="entry name" value="LYSOZYME"/>
    <property type="match status" value="1"/>
</dbReference>
<accession>A0A0R1JQ23</accession>
<dbReference type="Proteomes" id="UP000051804">
    <property type="component" value="Unassembled WGS sequence"/>
</dbReference>
<dbReference type="STRING" id="1291734.FD02_GL001051"/>
<comment type="caution">
    <text evidence="5">The sequence shown here is derived from an EMBL/GenBank/DDBJ whole genome shotgun (WGS) entry which is preliminary data.</text>
</comment>
<dbReference type="SMART" id="SM00641">
    <property type="entry name" value="Glyco_25"/>
    <property type="match status" value="1"/>
</dbReference>
<dbReference type="Pfam" id="PF01183">
    <property type="entry name" value="Glyco_hydro_25"/>
    <property type="match status" value="1"/>
</dbReference>
<dbReference type="PANTHER" id="PTHR34135:SF2">
    <property type="entry name" value="LYSOZYME"/>
    <property type="match status" value="1"/>
</dbReference>
<dbReference type="GO" id="GO:0016052">
    <property type="term" value="P:carbohydrate catabolic process"/>
    <property type="evidence" value="ECO:0007669"/>
    <property type="project" value="TreeGrafter"/>
</dbReference>
<dbReference type="Gene3D" id="3.10.350.10">
    <property type="entry name" value="LysM domain"/>
    <property type="match status" value="1"/>
</dbReference>
<proteinExistence type="inferred from homology"/>
<sequence>MKGIDVASYQTAAQAGMSGIDFTIIKATQGRSYVNPLCNAQWDSAGKAGHLRGLYHYASGGDPAKEADYFIAQIKNYVGKGILALDWEAGENAAWGSKTWALRFVKRIHSKTGVWPVIYVQASAIAQVASCAPYCGLWIAGYPTNAASWTVPSFNYGTGAWKAVTIWQFSSGGGLDRNVAHIDSKDWNAIAKAKATTKAAAKVTTAVKTAVKKASYSTKRKTVWRMATDTVAGKTGNGKTRVKTLGKYYAGVQAAANYLMHDSKKAEAMKILATETKKGVFGTGSTRKAILGTWYDEVQAIINGTTKVAPAARTYTVKSGDTLSGIGSKLGVAWATIASKNGIKSPYTIYPGEKLKY</sequence>
<dbReference type="GO" id="GO:0009253">
    <property type="term" value="P:peptidoglycan catabolic process"/>
    <property type="evidence" value="ECO:0007669"/>
    <property type="project" value="InterPro"/>
</dbReference>
<dbReference type="PATRIC" id="fig|1291734.4.peg.1081"/>
<protein>
    <submittedName>
        <fullName evidence="5">Glycoside hydrolase family 25</fullName>
    </submittedName>
</protein>
<name>A0A0R1JQ23_9LACO</name>
<reference evidence="5 6" key="1">
    <citation type="journal article" date="2015" name="Genome Announc.">
        <title>Expanding the biotechnology potential of lactobacilli through comparative genomics of 213 strains and associated genera.</title>
        <authorList>
            <person name="Sun Z."/>
            <person name="Harris H.M."/>
            <person name="McCann A."/>
            <person name="Guo C."/>
            <person name="Argimon S."/>
            <person name="Zhang W."/>
            <person name="Yang X."/>
            <person name="Jeffery I.B."/>
            <person name="Cooney J.C."/>
            <person name="Kagawa T.F."/>
            <person name="Liu W."/>
            <person name="Song Y."/>
            <person name="Salvetti E."/>
            <person name="Wrobel A."/>
            <person name="Rasinkangas P."/>
            <person name="Parkhill J."/>
            <person name="Rea M.C."/>
            <person name="O'Sullivan O."/>
            <person name="Ritari J."/>
            <person name="Douillard F.P."/>
            <person name="Paul Ross R."/>
            <person name="Yang R."/>
            <person name="Briner A.E."/>
            <person name="Felis G.E."/>
            <person name="de Vos W.M."/>
            <person name="Barrangou R."/>
            <person name="Klaenhammer T.R."/>
            <person name="Caufield P.W."/>
            <person name="Cui Y."/>
            <person name="Zhang H."/>
            <person name="O'Toole P.W."/>
        </authorList>
    </citation>
    <scope>NUCLEOTIDE SEQUENCE [LARGE SCALE GENOMIC DNA]</scope>
    <source>
        <strain evidence="5 6">JCM 17158</strain>
    </source>
</reference>
<dbReference type="EMBL" id="AZDJ01000013">
    <property type="protein sequence ID" value="KRK73195.1"/>
    <property type="molecule type" value="Genomic_DNA"/>
</dbReference>
<dbReference type="Gene3D" id="3.20.20.80">
    <property type="entry name" value="Glycosidases"/>
    <property type="match status" value="1"/>
</dbReference>
<dbReference type="GO" id="GO:0016998">
    <property type="term" value="P:cell wall macromolecule catabolic process"/>
    <property type="evidence" value="ECO:0007669"/>
    <property type="project" value="InterPro"/>
</dbReference>
<dbReference type="PROSITE" id="PS51782">
    <property type="entry name" value="LYSM"/>
    <property type="match status" value="1"/>
</dbReference>
<dbReference type="Pfam" id="PF01476">
    <property type="entry name" value="LysM"/>
    <property type="match status" value="1"/>
</dbReference>
<gene>
    <name evidence="5" type="ORF">FD02_GL001051</name>
</gene>
<keyword evidence="2 5" id="KW-0378">Hydrolase</keyword>